<feature type="chain" id="PRO_5032296283" evidence="2">
    <location>
        <begin position="22"/>
        <end position="201"/>
    </location>
</feature>
<proteinExistence type="predicted"/>
<dbReference type="Proteomes" id="UP000597762">
    <property type="component" value="Unassembled WGS sequence"/>
</dbReference>
<evidence type="ECO:0000313" key="4">
    <source>
        <dbReference type="Proteomes" id="UP000597762"/>
    </source>
</evidence>
<feature type="signal peptide" evidence="2">
    <location>
        <begin position="1"/>
        <end position="21"/>
    </location>
</feature>
<evidence type="ECO:0000313" key="3">
    <source>
        <dbReference type="EMBL" id="CAE1288438.1"/>
    </source>
</evidence>
<protein>
    <submittedName>
        <fullName evidence="3">Uncharacterized protein</fullName>
    </submittedName>
</protein>
<accession>A0A812D4X1</accession>
<gene>
    <name evidence="3" type="ORF">SPHA_47113</name>
</gene>
<feature type="region of interest" description="Disordered" evidence="1">
    <location>
        <begin position="180"/>
        <end position="201"/>
    </location>
</feature>
<dbReference type="EMBL" id="CAHIKZ030002534">
    <property type="protein sequence ID" value="CAE1288438.1"/>
    <property type="molecule type" value="Genomic_DNA"/>
</dbReference>
<organism evidence="3 4">
    <name type="scientific">Acanthosepion pharaonis</name>
    <name type="common">Pharaoh cuttlefish</name>
    <name type="synonym">Sepia pharaonis</name>
    <dbReference type="NCBI Taxonomy" id="158019"/>
    <lineage>
        <taxon>Eukaryota</taxon>
        <taxon>Metazoa</taxon>
        <taxon>Spiralia</taxon>
        <taxon>Lophotrochozoa</taxon>
        <taxon>Mollusca</taxon>
        <taxon>Cephalopoda</taxon>
        <taxon>Coleoidea</taxon>
        <taxon>Decapodiformes</taxon>
        <taxon>Sepiida</taxon>
        <taxon>Sepiina</taxon>
        <taxon>Sepiidae</taxon>
        <taxon>Acanthosepion</taxon>
    </lineage>
</organism>
<evidence type="ECO:0000256" key="2">
    <source>
        <dbReference type="SAM" id="SignalP"/>
    </source>
</evidence>
<name>A0A812D4X1_ACAPH</name>
<keyword evidence="4" id="KW-1185">Reference proteome</keyword>
<comment type="caution">
    <text evidence="3">The sequence shown here is derived from an EMBL/GenBank/DDBJ whole genome shotgun (WGS) entry which is preliminary data.</text>
</comment>
<evidence type="ECO:0000256" key="1">
    <source>
        <dbReference type="SAM" id="MobiDB-lite"/>
    </source>
</evidence>
<dbReference type="AlphaFoldDB" id="A0A812D4X1"/>
<sequence length="201" mass="21701">MGMSSSFMSPLCLLLFSGCRLSPHPSLIVLLCLSPPTRHRFLLYEPSYLDARDFAAVFSRPGEQPGLRKYRRPGEQEASLIRDFDAPSQVDQAQQLTGPSSSSSSSSSSLLQLPALLQPSAYSCSFQHSCSFQLTPAASSSLLQLPAASSSSLRRSTDVPLPIPAPADDLIQCPLTSSARYRPDTVPEQTTSVVLPSTVRK</sequence>
<reference evidence="3" key="1">
    <citation type="submission" date="2021-01" db="EMBL/GenBank/DDBJ databases">
        <authorList>
            <person name="Li R."/>
            <person name="Bekaert M."/>
        </authorList>
    </citation>
    <scope>NUCLEOTIDE SEQUENCE</scope>
    <source>
        <strain evidence="3">Farmed</strain>
    </source>
</reference>
<keyword evidence="2" id="KW-0732">Signal</keyword>